<dbReference type="EMBL" id="CAJOBO010002772">
    <property type="protein sequence ID" value="CAF4467460.1"/>
    <property type="molecule type" value="Genomic_DNA"/>
</dbReference>
<dbReference type="PANTHER" id="PTHR19303:SF73">
    <property type="entry name" value="PROTEIN PDC2"/>
    <property type="match status" value="1"/>
</dbReference>
<dbReference type="GO" id="GO:0005634">
    <property type="term" value="C:nucleus"/>
    <property type="evidence" value="ECO:0007669"/>
    <property type="project" value="TreeGrafter"/>
</dbReference>
<evidence type="ECO:0000313" key="3">
    <source>
        <dbReference type="EMBL" id="CAF4467460.1"/>
    </source>
</evidence>
<dbReference type="Gene3D" id="1.10.10.60">
    <property type="entry name" value="Homeodomain-like"/>
    <property type="match status" value="1"/>
</dbReference>
<dbReference type="Proteomes" id="UP000663851">
    <property type="component" value="Unassembled WGS sequence"/>
</dbReference>
<name>A0A820TIM2_9BILA</name>
<dbReference type="Pfam" id="PF03221">
    <property type="entry name" value="HTH_Tnp_Tc5"/>
    <property type="match status" value="1"/>
</dbReference>
<dbReference type="AlphaFoldDB" id="A0A820TIM2"/>
<protein>
    <recommendedName>
        <fullName evidence="2">HTH CENPB-type domain-containing protein</fullName>
    </recommendedName>
</protein>
<gene>
    <name evidence="3" type="ORF">HFQ381_LOCUS25165</name>
</gene>
<reference evidence="3" key="1">
    <citation type="submission" date="2021-02" db="EMBL/GenBank/DDBJ databases">
        <authorList>
            <person name="Nowell W R."/>
        </authorList>
    </citation>
    <scope>NUCLEOTIDE SEQUENCE</scope>
</reference>
<proteinExistence type="predicted"/>
<comment type="caution">
    <text evidence="3">The sequence shown here is derived from an EMBL/GenBank/DDBJ whole genome shotgun (WGS) entry which is preliminary data.</text>
</comment>
<dbReference type="SUPFAM" id="SSF46689">
    <property type="entry name" value="Homeodomain-like"/>
    <property type="match status" value="1"/>
</dbReference>
<evidence type="ECO:0000256" key="1">
    <source>
        <dbReference type="ARBA" id="ARBA00023125"/>
    </source>
</evidence>
<accession>A0A820TIM2</accession>
<organism evidence="3 4">
    <name type="scientific">Rotaria socialis</name>
    <dbReference type="NCBI Taxonomy" id="392032"/>
    <lineage>
        <taxon>Eukaryota</taxon>
        <taxon>Metazoa</taxon>
        <taxon>Spiralia</taxon>
        <taxon>Gnathifera</taxon>
        <taxon>Rotifera</taxon>
        <taxon>Eurotatoria</taxon>
        <taxon>Bdelloidea</taxon>
        <taxon>Philodinida</taxon>
        <taxon>Philodinidae</taxon>
        <taxon>Rotaria</taxon>
    </lineage>
</organism>
<dbReference type="GO" id="GO:0003677">
    <property type="term" value="F:DNA binding"/>
    <property type="evidence" value="ECO:0007669"/>
    <property type="project" value="UniProtKB-KW"/>
</dbReference>
<dbReference type="InterPro" id="IPR006600">
    <property type="entry name" value="HTH_CenpB_DNA-bd_dom"/>
</dbReference>
<feature type="domain" description="HTH CENPB-type" evidence="2">
    <location>
        <begin position="52"/>
        <end position="83"/>
    </location>
</feature>
<dbReference type="PANTHER" id="PTHR19303">
    <property type="entry name" value="TRANSPOSON"/>
    <property type="match status" value="1"/>
</dbReference>
<keyword evidence="1" id="KW-0238">DNA-binding</keyword>
<feature type="non-terminal residue" evidence="3">
    <location>
        <position position="1"/>
    </location>
</feature>
<dbReference type="InterPro" id="IPR009057">
    <property type="entry name" value="Homeodomain-like_sf"/>
</dbReference>
<evidence type="ECO:0000313" key="4">
    <source>
        <dbReference type="Proteomes" id="UP000663851"/>
    </source>
</evidence>
<evidence type="ECO:0000259" key="2">
    <source>
        <dbReference type="Pfam" id="PF03221"/>
    </source>
</evidence>
<sequence length="117" mass="13289">MSHRKALTLEEKIAFIKDNQNAHGLSVRELADNYKISKSSAANILRRSEKLLADYSSNCNKETFKASNGWLEKFCNRHAISFRTINGESASVDNSTVEEWTQRLSTILDGFDENDVF</sequence>
<dbReference type="InterPro" id="IPR050863">
    <property type="entry name" value="CenT-Element_Derived"/>
</dbReference>